<feature type="compositionally biased region" description="Polar residues" evidence="2">
    <location>
        <begin position="189"/>
        <end position="211"/>
    </location>
</feature>
<sequence length="217" mass="24292">MSDAAKLTPLGAMVLALLAEGDMHPYEMMRLMRKRQDDRIVRVSNGTFYHTVSRLERDGLIAEVGVDRDGNRPERTIYTLQSSALGVLTDWVRTGLGTADRTAEFRVALAEAHNLPRAEVLELLGARRQALQHEHDELQDRLAEARARLVPDQFLIEVDLHVTLLRAELDWTARVIERLADPDFAWGGDTTSPASVPLRPSQTHTAGSTAQRKAPRR</sequence>
<proteinExistence type="predicted"/>
<feature type="coiled-coil region" evidence="1">
    <location>
        <begin position="121"/>
        <end position="148"/>
    </location>
</feature>
<dbReference type="EMBL" id="BAABCP010000001">
    <property type="protein sequence ID" value="GAA3933173.1"/>
    <property type="molecule type" value="Genomic_DNA"/>
</dbReference>
<dbReference type="RefSeq" id="WP_344818388.1">
    <property type="nucleotide sequence ID" value="NZ_BAABCP010000001.1"/>
</dbReference>
<dbReference type="InterPro" id="IPR036390">
    <property type="entry name" value="WH_DNA-bd_sf"/>
</dbReference>
<feature type="region of interest" description="Disordered" evidence="2">
    <location>
        <begin position="186"/>
        <end position="217"/>
    </location>
</feature>
<dbReference type="SUPFAM" id="SSF46785">
    <property type="entry name" value="Winged helix' DNA-binding domain"/>
    <property type="match status" value="1"/>
</dbReference>
<feature type="domain" description="Transcription regulator PadR N-terminal" evidence="3">
    <location>
        <begin position="14"/>
        <end position="80"/>
    </location>
</feature>
<evidence type="ECO:0000256" key="2">
    <source>
        <dbReference type="SAM" id="MobiDB-lite"/>
    </source>
</evidence>
<name>A0ABP7MZS8_9MICO</name>
<evidence type="ECO:0000313" key="5">
    <source>
        <dbReference type="Proteomes" id="UP001501591"/>
    </source>
</evidence>
<evidence type="ECO:0000313" key="4">
    <source>
        <dbReference type="EMBL" id="GAA3933173.1"/>
    </source>
</evidence>
<dbReference type="PANTHER" id="PTHR43252">
    <property type="entry name" value="TRANSCRIPTIONAL REGULATOR YQJI"/>
    <property type="match status" value="1"/>
</dbReference>
<keyword evidence="5" id="KW-1185">Reference proteome</keyword>
<comment type="caution">
    <text evidence="4">The sequence shown here is derived from an EMBL/GenBank/DDBJ whole genome shotgun (WGS) entry which is preliminary data.</text>
</comment>
<dbReference type="InterPro" id="IPR036388">
    <property type="entry name" value="WH-like_DNA-bd_sf"/>
</dbReference>
<evidence type="ECO:0000256" key="1">
    <source>
        <dbReference type="SAM" id="Coils"/>
    </source>
</evidence>
<organism evidence="4 5">
    <name type="scientific">Microbacterium soli</name>
    <dbReference type="NCBI Taxonomy" id="446075"/>
    <lineage>
        <taxon>Bacteria</taxon>
        <taxon>Bacillati</taxon>
        <taxon>Actinomycetota</taxon>
        <taxon>Actinomycetes</taxon>
        <taxon>Micrococcales</taxon>
        <taxon>Microbacteriaceae</taxon>
        <taxon>Microbacterium</taxon>
    </lineage>
</organism>
<evidence type="ECO:0000259" key="3">
    <source>
        <dbReference type="Pfam" id="PF03551"/>
    </source>
</evidence>
<dbReference type="Gene3D" id="1.10.10.10">
    <property type="entry name" value="Winged helix-like DNA-binding domain superfamily/Winged helix DNA-binding domain"/>
    <property type="match status" value="1"/>
</dbReference>
<keyword evidence="1" id="KW-0175">Coiled coil</keyword>
<dbReference type="PANTHER" id="PTHR43252:SF2">
    <property type="entry name" value="TRANSCRIPTION REGULATOR, PADR-LIKE FAMILY"/>
    <property type="match status" value="1"/>
</dbReference>
<dbReference type="Proteomes" id="UP001501591">
    <property type="component" value="Unassembled WGS sequence"/>
</dbReference>
<dbReference type="InterPro" id="IPR005149">
    <property type="entry name" value="Tscrpt_reg_PadR_N"/>
</dbReference>
<accession>A0ABP7MZS8</accession>
<protein>
    <submittedName>
        <fullName evidence="4">PadR family transcriptional regulator</fullName>
    </submittedName>
</protein>
<dbReference type="Pfam" id="PF03551">
    <property type="entry name" value="PadR"/>
    <property type="match status" value="1"/>
</dbReference>
<reference evidence="5" key="1">
    <citation type="journal article" date="2019" name="Int. J. Syst. Evol. Microbiol.">
        <title>The Global Catalogue of Microorganisms (GCM) 10K type strain sequencing project: providing services to taxonomists for standard genome sequencing and annotation.</title>
        <authorList>
            <consortium name="The Broad Institute Genomics Platform"/>
            <consortium name="The Broad Institute Genome Sequencing Center for Infectious Disease"/>
            <person name="Wu L."/>
            <person name="Ma J."/>
        </authorList>
    </citation>
    <scope>NUCLEOTIDE SEQUENCE [LARGE SCALE GENOMIC DNA]</scope>
    <source>
        <strain evidence="5">JCM 17024</strain>
    </source>
</reference>
<gene>
    <name evidence="4" type="ORF">GCM10022383_09660</name>
</gene>